<keyword evidence="3" id="KW-0479">Metal-binding</keyword>
<comment type="cofactor">
    <cofactor evidence="1">
        <name>Fe(2+)</name>
        <dbReference type="ChEBI" id="CHEBI:29033"/>
    </cofactor>
</comment>
<protein>
    <recommendedName>
        <fullName evidence="11">TauD/TfdA-like domain-containing protein</fullName>
    </recommendedName>
</protein>
<evidence type="ECO:0000256" key="3">
    <source>
        <dbReference type="ARBA" id="ARBA00022723"/>
    </source>
</evidence>
<keyword evidence="5" id="KW-0560">Oxidoreductase</keyword>
<dbReference type="InterPro" id="IPR042098">
    <property type="entry name" value="TauD-like_sf"/>
</dbReference>
<evidence type="ECO:0000313" key="10">
    <source>
        <dbReference type="Proteomes" id="UP000294003"/>
    </source>
</evidence>
<dbReference type="PANTHER" id="PTHR10696">
    <property type="entry name" value="GAMMA-BUTYROBETAINE HYDROXYLASE-RELATED"/>
    <property type="match status" value="1"/>
</dbReference>
<evidence type="ECO:0000256" key="1">
    <source>
        <dbReference type="ARBA" id="ARBA00001954"/>
    </source>
</evidence>
<proteinExistence type="inferred from homology"/>
<evidence type="ECO:0000256" key="6">
    <source>
        <dbReference type="ARBA" id="ARBA00023004"/>
    </source>
</evidence>
<dbReference type="Pfam" id="PF06155">
    <property type="entry name" value="GBBH-like_N"/>
    <property type="match status" value="1"/>
</dbReference>
<dbReference type="Pfam" id="PF02668">
    <property type="entry name" value="TauD"/>
    <property type="match status" value="1"/>
</dbReference>
<dbReference type="Proteomes" id="UP000294003">
    <property type="component" value="Unassembled WGS sequence"/>
</dbReference>
<organism evidence="9 10">
    <name type="scientific">Monosporascus cannonballus</name>
    <dbReference type="NCBI Taxonomy" id="155416"/>
    <lineage>
        <taxon>Eukaryota</taxon>
        <taxon>Fungi</taxon>
        <taxon>Dikarya</taxon>
        <taxon>Ascomycota</taxon>
        <taxon>Pezizomycotina</taxon>
        <taxon>Sordariomycetes</taxon>
        <taxon>Xylariomycetidae</taxon>
        <taxon>Xylariales</taxon>
        <taxon>Xylariales incertae sedis</taxon>
        <taxon>Monosporascus</taxon>
    </lineage>
</organism>
<feature type="domain" description="TauD/TfdA-like" evidence="7">
    <location>
        <begin position="240"/>
        <end position="459"/>
    </location>
</feature>
<dbReference type="InterPro" id="IPR038492">
    <property type="entry name" value="GBBH-like_N_sf"/>
</dbReference>
<dbReference type="EMBL" id="QJNS01000333">
    <property type="protein sequence ID" value="RYO79336.1"/>
    <property type="molecule type" value="Genomic_DNA"/>
</dbReference>
<name>A0ABY0GX38_9PEZI</name>
<dbReference type="InterPro" id="IPR003819">
    <property type="entry name" value="TauD/TfdA-like"/>
</dbReference>
<accession>A0ABY0GX38</accession>
<dbReference type="Gene3D" id="3.60.130.10">
    <property type="entry name" value="Clavaminate synthase-like"/>
    <property type="match status" value="1"/>
</dbReference>
<evidence type="ECO:0000313" key="9">
    <source>
        <dbReference type="EMBL" id="RYO79336.1"/>
    </source>
</evidence>
<dbReference type="Gene3D" id="3.30.2020.30">
    <property type="match status" value="1"/>
</dbReference>
<evidence type="ECO:0000256" key="4">
    <source>
        <dbReference type="ARBA" id="ARBA00022964"/>
    </source>
</evidence>
<dbReference type="PANTHER" id="PTHR10696:SF25">
    <property type="entry name" value="OXIDOREDUCTASE AIM17-RELATED"/>
    <property type="match status" value="1"/>
</dbReference>
<evidence type="ECO:0000259" key="7">
    <source>
        <dbReference type="Pfam" id="PF02668"/>
    </source>
</evidence>
<dbReference type="SUPFAM" id="SSF51197">
    <property type="entry name" value="Clavaminate synthase-like"/>
    <property type="match status" value="1"/>
</dbReference>
<evidence type="ECO:0000259" key="8">
    <source>
        <dbReference type="Pfam" id="PF06155"/>
    </source>
</evidence>
<keyword evidence="10" id="KW-1185">Reference proteome</keyword>
<dbReference type="InterPro" id="IPR050411">
    <property type="entry name" value="AlphaKG_dependent_hydroxylases"/>
</dbReference>
<sequence length="525" mass="60066">MQRMPSSDVSRAIRAVVRRGTNASNMNLRHLRLFSSETEAVKAGCTSRDPGGARRWAARLQTPRPSSRPFSATRIVRASDKDLVAPEEWQLHSVPALADADTLALSHPRLDKPRILSRIWLRDACRCERCVDPSSGQKRFATCDIPDSPRISGARKAEDGSLEVTWQNDFFTHDNHVSVYPSKQIESCLTLRRTSLLSKPGQGPKTLLWDRAAMESLAPFYDYAEFISGGDDYYAASMTLKRHGLFFIRNVPYDEKAVERIAEQLGIIQHTFYGRTWDVVSKPSAENVAYTSSYLGLHSDLLYMEDPPRIQLLHCLKNSCSGGESLFSDGTRARMQITVGHREARTSLLKGRIEYWYTKRAKPLKKFRPVFPSFSNDVFWSPPFQNPEQSHFKKIKDVRVYQDWVRAIHLFKEHVEADEYQYQYKLKEGECVVFNNLRVLHGRREFDTSSGERWLKGTYVDDDSYRHKLFNEVLPNTKAKLLAGKEPPTIIQQAKEFHRRRLVAKGLPVSELEGDPRKGRNADAS</sequence>
<evidence type="ECO:0000256" key="5">
    <source>
        <dbReference type="ARBA" id="ARBA00023002"/>
    </source>
</evidence>
<evidence type="ECO:0008006" key="11">
    <source>
        <dbReference type="Google" id="ProtNLM"/>
    </source>
</evidence>
<keyword evidence="6" id="KW-0408">Iron</keyword>
<evidence type="ECO:0000256" key="2">
    <source>
        <dbReference type="ARBA" id="ARBA00008654"/>
    </source>
</evidence>
<keyword evidence="4" id="KW-0223">Dioxygenase</keyword>
<reference evidence="9 10" key="1">
    <citation type="submission" date="2018-06" db="EMBL/GenBank/DDBJ databases">
        <title>Complete Genomes of Monosporascus.</title>
        <authorList>
            <person name="Robinson A.J."/>
            <person name="Natvig D.O."/>
        </authorList>
    </citation>
    <scope>NUCLEOTIDE SEQUENCE [LARGE SCALE GENOMIC DNA]</scope>
    <source>
        <strain evidence="9 10">CBS 609.92</strain>
    </source>
</reference>
<comment type="caution">
    <text evidence="9">The sequence shown here is derived from an EMBL/GenBank/DDBJ whole genome shotgun (WGS) entry which is preliminary data.</text>
</comment>
<gene>
    <name evidence="9" type="ORF">DL762_008221</name>
</gene>
<dbReference type="InterPro" id="IPR010376">
    <property type="entry name" value="GBBH-like_N"/>
</dbReference>
<feature type="domain" description="Gamma-butyrobetaine hydroxylase-like N-terminal" evidence="8">
    <location>
        <begin position="116"/>
        <end position="174"/>
    </location>
</feature>
<comment type="similarity">
    <text evidence="2">Belongs to the gamma-BBH/TMLD family.</text>
</comment>